<dbReference type="AlphaFoldDB" id="F6FY57"/>
<accession>F6FY57</accession>
<evidence type="ECO:0000313" key="1">
    <source>
        <dbReference type="EMBL" id="AEG68014.1"/>
    </source>
</evidence>
<dbReference type="EMBL" id="CP002819">
    <property type="protein sequence ID" value="AEG68014.1"/>
    <property type="molecule type" value="Genomic_DNA"/>
</dbReference>
<sequence length="43" mass="4855">MMCLLCKRGPTRVRHRLQKNARLAPAGWHPVAMAAGCRKAKRL</sequence>
<evidence type="ECO:0000313" key="2">
    <source>
        <dbReference type="Proteomes" id="UP000007953"/>
    </source>
</evidence>
<dbReference type="HOGENOM" id="CLU_3238598_0_0_4"/>
<protein>
    <submittedName>
        <fullName evidence="1">Uncharacterized protein</fullName>
    </submittedName>
</protein>
<dbReference type="PATRIC" id="fig|1031711.3.peg.695"/>
<reference evidence="1 2" key="1">
    <citation type="journal article" date="2011" name="J. Bacteriol.">
        <title>Complete genome sequence of the plant pathogen Ralstonia solanacearum strain Po82.</title>
        <authorList>
            <person name="Xu J."/>
            <person name="Zheng H.J."/>
            <person name="Liu L."/>
            <person name="Pan Z.C."/>
            <person name="Prior P."/>
            <person name="Tang B."/>
            <person name="Xu J.S."/>
            <person name="Zhang H."/>
            <person name="Tian Q."/>
            <person name="Zhang L.Q."/>
            <person name="Feng J."/>
        </authorList>
    </citation>
    <scope>NUCLEOTIDE SEQUENCE [LARGE SCALE GENOMIC DNA]</scope>
    <source>
        <strain evidence="1 2">Po82</strain>
    </source>
</reference>
<organism evidence="1 2">
    <name type="scientific">Ralstonia solanacearum (strain Po82)</name>
    <dbReference type="NCBI Taxonomy" id="1031711"/>
    <lineage>
        <taxon>Bacteria</taxon>
        <taxon>Pseudomonadati</taxon>
        <taxon>Pseudomonadota</taxon>
        <taxon>Betaproteobacteria</taxon>
        <taxon>Burkholderiales</taxon>
        <taxon>Burkholderiaceae</taxon>
        <taxon>Ralstonia</taxon>
        <taxon>Ralstonia solanacearum species complex</taxon>
    </lineage>
</organism>
<dbReference type="Proteomes" id="UP000007953">
    <property type="component" value="Chromosome"/>
</dbReference>
<dbReference type="KEGG" id="rsn:RSPO_c00712"/>
<name>F6FY57_RALS8</name>
<proteinExistence type="predicted"/>
<gene>
    <name evidence="1" type="ordered locus">RSPO_c00712</name>
</gene>